<keyword evidence="2" id="KW-1185">Reference proteome</keyword>
<dbReference type="Proteomes" id="UP000541583">
    <property type="component" value="Unassembled WGS sequence"/>
</dbReference>
<accession>A0ABR6PL41</accession>
<protein>
    <submittedName>
        <fullName evidence="1">Uncharacterized protein</fullName>
    </submittedName>
</protein>
<proteinExistence type="predicted"/>
<reference evidence="1 2" key="1">
    <citation type="submission" date="2020-08" db="EMBL/GenBank/DDBJ databases">
        <title>Genomic Encyclopedia of Type Strains, Phase IV (KMG-V): Genome sequencing to study the core and pangenomes of soil and plant-associated prokaryotes.</title>
        <authorList>
            <person name="Whitman W."/>
        </authorList>
    </citation>
    <scope>NUCLEOTIDE SEQUENCE [LARGE SCALE GENOMIC DNA]</scope>
    <source>
        <strain evidence="1 2">ANJLi2</strain>
    </source>
</reference>
<dbReference type="RefSeq" id="WP_076373508.1">
    <property type="nucleotide sequence ID" value="NZ_FTMG01000005.1"/>
</dbReference>
<organism evidence="1 2">
    <name type="scientific">Mucilaginibacter lappiensis</name>
    <dbReference type="NCBI Taxonomy" id="354630"/>
    <lineage>
        <taxon>Bacteria</taxon>
        <taxon>Pseudomonadati</taxon>
        <taxon>Bacteroidota</taxon>
        <taxon>Sphingobacteriia</taxon>
        <taxon>Sphingobacteriales</taxon>
        <taxon>Sphingobacteriaceae</taxon>
        <taxon>Mucilaginibacter</taxon>
    </lineage>
</organism>
<name>A0ABR6PL41_9SPHI</name>
<gene>
    <name evidence="1" type="ORF">HDF23_002474</name>
</gene>
<sequence length="105" mass="12185">MKKEIEKPEDANRVKSIQQLMNLPIGSEVHKVENNDVRRYVIACHYPDKSNTIKSVLLTYGTSDYANKWISQITIGKLYLDRRSAVQRLISDMESDLEAVKRLYI</sequence>
<dbReference type="EMBL" id="JACHCB010000005">
    <property type="protein sequence ID" value="MBB6109725.1"/>
    <property type="molecule type" value="Genomic_DNA"/>
</dbReference>
<evidence type="ECO:0000313" key="2">
    <source>
        <dbReference type="Proteomes" id="UP000541583"/>
    </source>
</evidence>
<comment type="caution">
    <text evidence="1">The sequence shown here is derived from an EMBL/GenBank/DDBJ whole genome shotgun (WGS) entry which is preliminary data.</text>
</comment>
<evidence type="ECO:0000313" key="1">
    <source>
        <dbReference type="EMBL" id="MBB6109725.1"/>
    </source>
</evidence>